<protein>
    <submittedName>
        <fullName evidence="1">Uncharacterized protein</fullName>
    </submittedName>
</protein>
<dbReference type="EMBL" id="BLXT01003614">
    <property type="protein sequence ID" value="GFO02606.1"/>
    <property type="molecule type" value="Genomic_DNA"/>
</dbReference>
<proteinExistence type="predicted"/>
<comment type="caution">
    <text evidence="1">The sequence shown here is derived from an EMBL/GenBank/DDBJ whole genome shotgun (WGS) entry which is preliminary data.</text>
</comment>
<evidence type="ECO:0000313" key="2">
    <source>
        <dbReference type="Proteomes" id="UP000735302"/>
    </source>
</evidence>
<keyword evidence="2" id="KW-1185">Reference proteome</keyword>
<dbReference type="Proteomes" id="UP000735302">
    <property type="component" value="Unassembled WGS sequence"/>
</dbReference>
<organism evidence="1 2">
    <name type="scientific">Plakobranchus ocellatus</name>
    <dbReference type="NCBI Taxonomy" id="259542"/>
    <lineage>
        <taxon>Eukaryota</taxon>
        <taxon>Metazoa</taxon>
        <taxon>Spiralia</taxon>
        <taxon>Lophotrochozoa</taxon>
        <taxon>Mollusca</taxon>
        <taxon>Gastropoda</taxon>
        <taxon>Heterobranchia</taxon>
        <taxon>Euthyneura</taxon>
        <taxon>Panpulmonata</taxon>
        <taxon>Sacoglossa</taxon>
        <taxon>Placobranchoidea</taxon>
        <taxon>Plakobranchidae</taxon>
        <taxon>Plakobranchus</taxon>
    </lineage>
</organism>
<reference evidence="1 2" key="1">
    <citation type="journal article" date="2021" name="Elife">
        <title>Chloroplast acquisition without the gene transfer in kleptoplastic sea slugs, Plakobranchus ocellatus.</title>
        <authorList>
            <person name="Maeda T."/>
            <person name="Takahashi S."/>
            <person name="Yoshida T."/>
            <person name="Shimamura S."/>
            <person name="Takaki Y."/>
            <person name="Nagai Y."/>
            <person name="Toyoda A."/>
            <person name="Suzuki Y."/>
            <person name="Arimoto A."/>
            <person name="Ishii H."/>
            <person name="Satoh N."/>
            <person name="Nishiyama T."/>
            <person name="Hasebe M."/>
            <person name="Maruyama T."/>
            <person name="Minagawa J."/>
            <person name="Obokata J."/>
            <person name="Shigenobu S."/>
        </authorList>
    </citation>
    <scope>NUCLEOTIDE SEQUENCE [LARGE SCALE GENOMIC DNA]</scope>
</reference>
<accession>A0AAV3ZUE9</accession>
<dbReference type="AlphaFoldDB" id="A0AAV3ZUE9"/>
<name>A0AAV3ZUE9_9GAST</name>
<gene>
    <name evidence="1" type="ORF">PoB_002911100</name>
</gene>
<evidence type="ECO:0000313" key="1">
    <source>
        <dbReference type="EMBL" id="GFO02606.1"/>
    </source>
</evidence>
<sequence length="73" mass="8438">MLRLPRHFTEMTTKKEHRAIAVKSSMEHKSAAAIVRKQTVMLSVTLVLMKMKTLIMFIVIEGRLKDEETLRSP</sequence>